<dbReference type="PANTHER" id="PTHR15665:SF1">
    <property type="entry name" value="PROTEIN ASTEROID HOMOLOG 1"/>
    <property type="match status" value="1"/>
</dbReference>
<dbReference type="Gene3D" id="3.40.50.1010">
    <property type="entry name" value="5'-nuclease"/>
    <property type="match status" value="1"/>
</dbReference>
<name>A0AA35R1C3_GEOBA</name>
<dbReference type="AlphaFoldDB" id="A0AA35R1C3"/>
<keyword evidence="3" id="KW-1185">Reference proteome</keyword>
<dbReference type="InterPro" id="IPR029060">
    <property type="entry name" value="PIN-like_dom_sf"/>
</dbReference>
<evidence type="ECO:0000313" key="3">
    <source>
        <dbReference type="Proteomes" id="UP001174909"/>
    </source>
</evidence>
<accession>A0AA35R1C3</accession>
<evidence type="ECO:0000313" key="2">
    <source>
        <dbReference type="EMBL" id="CAI7999305.1"/>
    </source>
</evidence>
<gene>
    <name evidence="2" type="ORF">GBAR_LOCUS2679</name>
</gene>
<comment type="caution">
    <text evidence="2">The sequence shown here is derived from an EMBL/GenBank/DDBJ whole genome shotgun (WGS) entry which is preliminary data.</text>
</comment>
<organism evidence="2 3">
    <name type="scientific">Geodia barretti</name>
    <name type="common">Barrett's horny sponge</name>
    <dbReference type="NCBI Taxonomy" id="519541"/>
    <lineage>
        <taxon>Eukaryota</taxon>
        <taxon>Metazoa</taxon>
        <taxon>Porifera</taxon>
        <taxon>Demospongiae</taxon>
        <taxon>Heteroscleromorpha</taxon>
        <taxon>Tetractinellida</taxon>
        <taxon>Astrophorina</taxon>
        <taxon>Geodiidae</taxon>
        <taxon>Geodia</taxon>
    </lineage>
</organism>
<comment type="similarity">
    <text evidence="1">Belongs to the asteroid family.</text>
</comment>
<reference evidence="2" key="1">
    <citation type="submission" date="2023-03" db="EMBL/GenBank/DDBJ databases">
        <authorList>
            <person name="Steffen K."/>
            <person name="Cardenas P."/>
        </authorList>
    </citation>
    <scope>NUCLEOTIDE SEQUENCE</scope>
</reference>
<dbReference type="Proteomes" id="UP001174909">
    <property type="component" value="Unassembled WGS sequence"/>
</dbReference>
<sequence length="487" mass="56080">MGIRYLTKFVDRGLVRRKRERVQGTLVVDGNCILHSLHTMEWSNGGQYREFRNAVCRFYSNLLESGITPIVVFDGVDETQKIDILLGRKKERLITIDRNITRNASRQAVCKGHILPPLTSEVYRMALYDLEIQFYVADGEADVVIARLANHYHCPVPSLDSDFFVFCLVGGFIHFKYFDWESYPATAVFYHRDWFAGQLCFRDTSLICMIPALVGNDFMEPCHPYFLKLMVCSVKSPRVRKVCCHLSKFNSVKSFIEESFGGKTLEPKCLKAQQWYEGSQDLSCEELVLSTDLRHHNGSEFPKWLVRLFHLGHIPSSAMGAAVSCKAIFRVVADNFKKDSSVLAAKPIQERMYALLEVQTVVEVVRSGLTLAKLKANTKEREYRAVTATSVSFLSHQERQSLFYEILECSKQNINLKLSGSYQDWRFVAATVRVWARTTCPPTYLVRSLLLSFTLCSCLPDESFRRLKVPLWFRQSQEWLDTLHWFC</sequence>
<evidence type="ECO:0000256" key="1">
    <source>
        <dbReference type="ARBA" id="ARBA00007398"/>
    </source>
</evidence>
<dbReference type="PANTHER" id="PTHR15665">
    <property type="entry name" value="ASTEROID PROTEIN"/>
    <property type="match status" value="1"/>
</dbReference>
<dbReference type="SUPFAM" id="SSF88723">
    <property type="entry name" value="PIN domain-like"/>
    <property type="match status" value="1"/>
</dbReference>
<dbReference type="InterPro" id="IPR026832">
    <property type="entry name" value="Asteroid"/>
</dbReference>
<dbReference type="EMBL" id="CASHTH010000373">
    <property type="protein sequence ID" value="CAI7999305.1"/>
    <property type="molecule type" value="Genomic_DNA"/>
</dbReference>
<proteinExistence type="inferred from homology"/>
<protein>
    <submittedName>
        <fullName evidence="2">Protein asteroid homolog 1</fullName>
    </submittedName>
</protein>